<dbReference type="Gene3D" id="1.10.150.450">
    <property type="match status" value="1"/>
</dbReference>
<dbReference type="InterPro" id="IPR010237">
    <property type="entry name" value="Pyr-5-nucltdase"/>
</dbReference>
<evidence type="ECO:0008006" key="4">
    <source>
        <dbReference type="Google" id="ProtNLM"/>
    </source>
</evidence>
<dbReference type="NCBIfam" id="TIGR01993">
    <property type="entry name" value="Pyr-5-nucltdase"/>
    <property type="match status" value="1"/>
</dbReference>
<dbReference type="NCBIfam" id="TIGR01509">
    <property type="entry name" value="HAD-SF-IA-v3"/>
    <property type="match status" value="1"/>
</dbReference>
<dbReference type="Gene3D" id="3.40.50.1000">
    <property type="entry name" value="HAD superfamily/HAD-like"/>
    <property type="match status" value="1"/>
</dbReference>
<feature type="compositionally biased region" description="Polar residues" evidence="1">
    <location>
        <begin position="243"/>
        <end position="255"/>
    </location>
</feature>
<dbReference type="SFLD" id="SFLDG01132">
    <property type="entry name" value="C1.5.3:_5'-Nucleotidase_Like"/>
    <property type="match status" value="1"/>
</dbReference>
<evidence type="ECO:0000313" key="2">
    <source>
        <dbReference type="EMBL" id="GLI24371.1"/>
    </source>
</evidence>
<reference evidence="2" key="1">
    <citation type="submission" date="2022-12" db="EMBL/GenBank/DDBJ databases">
        <title>Reference genome sequencing for broad-spectrum identification of bacterial and archaeal isolates by mass spectrometry.</title>
        <authorList>
            <person name="Sekiguchi Y."/>
            <person name="Tourlousse D.M."/>
        </authorList>
    </citation>
    <scope>NUCLEOTIDE SEQUENCE</scope>
    <source>
        <strain evidence="2">301</strain>
    </source>
</reference>
<proteinExistence type="predicted"/>
<evidence type="ECO:0000256" key="1">
    <source>
        <dbReference type="SAM" id="MobiDB-lite"/>
    </source>
</evidence>
<dbReference type="Proteomes" id="UP001144397">
    <property type="component" value="Unassembled WGS sequence"/>
</dbReference>
<name>A0A9W6CKW2_XANFL</name>
<dbReference type="AlphaFoldDB" id="A0A9W6CKW2"/>
<dbReference type="SFLD" id="SFLDS00003">
    <property type="entry name" value="Haloacid_Dehalogenase"/>
    <property type="match status" value="1"/>
</dbReference>
<dbReference type="PANTHER" id="PTHR12725:SF117">
    <property type="entry name" value="HALOACID DEHALOGENASE-LIKE HYDROLASE"/>
    <property type="match status" value="1"/>
</dbReference>
<gene>
    <name evidence="2" type="ORF">XFLAVUS301_40450</name>
</gene>
<organism evidence="2 3">
    <name type="scientific">Xanthobacter flavus</name>
    <dbReference type="NCBI Taxonomy" id="281"/>
    <lineage>
        <taxon>Bacteria</taxon>
        <taxon>Pseudomonadati</taxon>
        <taxon>Pseudomonadota</taxon>
        <taxon>Alphaproteobacteria</taxon>
        <taxon>Hyphomicrobiales</taxon>
        <taxon>Xanthobacteraceae</taxon>
        <taxon>Xanthobacter</taxon>
    </lineage>
</organism>
<dbReference type="Pfam" id="PF00702">
    <property type="entry name" value="Hydrolase"/>
    <property type="match status" value="1"/>
</dbReference>
<sequence>MRGDMPFRLRPGTETFVFDLDDTLYPRSAGLHGQMLARVWLFIQELTGCTPEEATALHAHYYETYGTSLVGLQRHHAVKPQDFLAFVHEIDLSVLAENAELRLALEALPGRRLVFTNGSRAHAERVLERLGISDLFEGVCDIAACDYIGKPERAAYDTLVGRHGVAPDRAIMFDDRAVNLAVPHALGMQTVLIGDHGLPETPDAAHVHFHSLALAPVLAQIEPRTPPIPTPKAAQSLHKGPQNKGSSTTDLPQEP</sequence>
<comment type="caution">
    <text evidence="2">The sequence shown here is derived from an EMBL/GenBank/DDBJ whole genome shotgun (WGS) entry which is preliminary data.</text>
</comment>
<feature type="region of interest" description="Disordered" evidence="1">
    <location>
        <begin position="222"/>
        <end position="255"/>
    </location>
</feature>
<dbReference type="InterPro" id="IPR023214">
    <property type="entry name" value="HAD_sf"/>
</dbReference>
<dbReference type="InterPro" id="IPR036412">
    <property type="entry name" value="HAD-like_sf"/>
</dbReference>
<dbReference type="SFLD" id="SFLDG01129">
    <property type="entry name" value="C1.5:_HAD__Beta-PGM__Phosphata"/>
    <property type="match status" value="1"/>
</dbReference>
<dbReference type="InterPro" id="IPR006439">
    <property type="entry name" value="HAD-SF_hydro_IA"/>
</dbReference>
<dbReference type="EMBL" id="BSDO01000007">
    <property type="protein sequence ID" value="GLI24371.1"/>
    <property type="molecule type" value="Genomic_DNA"/>
</dbReference>
<accession>A0A9W6CKW2</accession>
<dbReference type="SUPFAM" id="SSF56784">
    <property type="entry name" value="HAD-like"/>
    <property type="match status" value="1"/>
</dbReference>
<dbReference type="PANTHER" id="PTHR12725">
    <property type="entry name" value="HALOACID DEHALOGENASE-LIKE HYDROLASE"/>
    <property type="match status" value="1"/>
</dbReference>
<evidence type="ECO:0000313" key="3">
    <source>
        <dbReference type="Proteomes" id="UP001144397"/>
    </source>
</evidence>
<protein>
    <recommendedName>
        <fullName evidence="4">Pyrimidine 5'-nucleotidase</fullName>
    </recommendedName>
</protein>